<dbReference type="RefSeq" id="WP_138129114.1">
    <property type="nucleotide sequence ID" value="NZ_SWLG01000023.1"/>
</dbReference>
<dbReference type="EMBL" id="SWLG01000023">
    <property type="protein sequence ID" value="TLS35344.1"/>
    <property type="molecule type" value="Genomic_DNA"/>
</dbReference>
<dbReference type="SMART" id="SM00382">
    <property type="entry name" value="AAA"/>
    <property type="match status" value="1"/>
</dbReference>
<protein>
    <submittedName>
        <fullName evidence="9">Phosphonate ABC transporter ATP-binding protein</fullName>
    </submittedName>
</protein>
<evidence type="ECO:0000256" key="1">
    <source>
        <dbReference type="ARBA" id="ARBA00022448"/>
    </source>
</evidence>
<dbReference type="GO" id="GO:0016020">
    <property type="term" value="C:membrane"/>
    <property type="evidence" value="ECO:0007669"/>
    <property type="project" value="InterPro"/>
</dbReference>
<keyword evidence="2" id="KW-1003">Cell membrane</keyword>
<proteinExistence type="predicted"/>
<dbReference type="PROSITE" id="PS00211">
    <property type="entry name" value="ABC_TRANSPORTER_1"/>
    <property type="match status" value="1"/>
</dbReference>
<keyword evidence="1" id="KW-0813">Transport</keyword>
<dbReference type="SUPFAM" id="SSF52540">
    <property type="entry name" value="P-loop containing nucleoside triphosphate hydrolases"/>
    <property type="match status" value="1"/>
</dbReference>
<keyword evidence="3" id="KW-0547">Nucleotide-binding</keyword>
<dbReference type="PANTHER" id="PTHR43166:SF6">
    <property type="entry name" value="PHOSPHONATES IMPORT ATP-BINDING PROTEIN PHNC"/>
    <property type="match status" value="1"/>
</dbReference>
<keyword evidence="6" id="KW-1278">Translocase</keyword>
<reference evidence="9 10" key="1">
    <citation type="submission" date="2019-04" db="EMBL/GenBank/DDBJ databases">
        <title>Bacillus caeni sp. nov., a bacterium isolated from mangrove sediment.</title>
        <authorList>
            <person name="Huang H."/>
            <person name="Mo K."/>
            <person name="Hu Y."/>
        </authorList>
    </citation>
    <scope>NUCLEOTIDE SEQUENCE [LARGE SCALE GENOMIC DNA]</scope>
    <source>
        <strain evidence="9 10">HB172195</strain>
    </source>
</reference>
<dbReference type="AlphaFoldDB" id="A0A5R9F4C9"/>
<dbReference type="InterPro" id="IPR003593">
    <property type="entry name" value="AAA+_ATPase"/>
</dbReference>
<evidence type="ECO:0000256" key="6">
    <source>
        <dbReference type="ARBA" id="ARBA00022967"/>
    </source>
</evidence>
<evidence type="ECO:0000256" key="7">
    <source>
        <dbReference type="ARBA" id="ARBA00023136"/>
    </source>
</evidence>
<evidence type="ECO:0000256" key="5">
    <source>
        <dbReference type="ARBA" id="ARBA00022885"/>
    </source>
</evidence>
<dbReference type="InterPro" id="IPR003439">
    <property type="entry name" value="ABC_transporter-like_ATP-bd"/>
</dbReference>
<evidence type="ECO:0000313" key="9">
    <source>
        <dbReference type="EMBL" id="TLS35344.1"/>
    </source>
</evidence>
<dbReference type="PROSITE" id="PS50893">
    <property type="entry name" value="ABC_TRANSPORTER_2"/>
    <property type="match status" value="1"/>
</dbReference>
<sequence>MLKAENLSVIYPGSDKPALSNVDLSFEQGEFVCVLGQSGAGKSTLIRCMNGLQKATEGEMFWDGSPLSKIDDKQLRTVRKETGMIFQHFNLVPRLSVFQNVLTGLFGSRNNFRNAFGLFSDEEKEMARQVIGNVGLENEIGRRVENLSGGQKQRVGIARALLQQPKVFLGDEPVASLDPGTAAHIFNLLQEIHFSHNLLTIINVHDVNLAKHYATRVLALKEGKVIFDGKPEEFTDEYYHLTYNSAQKKQQFSVVSKR</sequence>
<evidence type="ECO:0000259" key="8">
    <source>
        <dbReference type="PROSITE" id="PS50893"/>
    </source>
</evidence>
<evidence type="ECO:0000256" key="2">
    <source>
        <dbReference type="ARBA" id="ARBA00022475"/>
    </source>
</evidence>
<name>A0A5R9F4C9_9BACL</name>
<keyword evidence="4 9" id="KW-0067">ATP-binding</keyword>
<dbReference type="CDD" id="cd03256">
    <property type="entry name" value="ABC_PhnC_transporter"/>
    <property type="match status" value="1"/>
</dbReference>
<evidence type="ECO:0000313" key="10">
    <source>
        <dbReference type="Proteomes" id="UP000308230"/>
    </source>
</evidence>
<dbReference type="InterPro" id="IPR012693">
    <property type="entry name" value="ABC_transpr_PhnC"/>
</dbReference>
<keyword evidence="5" id="KW-0918">Phosphonate transport</keyword>
<feature type="domain" description="ABC transporter" evidence="8">
    <location>
        <begin position="2"/>
        <end position="247"/>
    </location>
</feature>
<dbReference type="GO" id="GO:0015416">
    <property type="term" value="F:ABC-type phosphonate transporter activity"/>
    <property type="evidence" value="ECO:0007669"/>
    <property type="project" value="InterPro"/>
</dbReference>
<comment type="caution">
    <text evidence="9">The sequence shown here is derived from an EMBL/GenBank/DDBJ whole genome shotgun (WGS) entry which is preliminary data.</text>
</comment>
<evidence type="ECO:0000256" key="3">
    <source>
        <dbReference type="ARBA" id="ARBA00022741"/>
    </source>
</evidence>
<dbReference type="PANTHER" id="PTHR43166">
    <property type="entry name" value="AMINO ACID IMPORT ATP-BINDING PROTEIN"/>
    <property type="match status" value="1"/>
</dbReference>
<dbReference type="Gene3D" id="3.40.50.300">
    <property type="entry name" value="P-loop containing nucleotide triphosphate hydrolases"/>
    <property type="match status" value="1"/>
</dbReference>
<dbReference type="NCBIfam" id="TIGR02315">
    <property type="entry name" value="ABC_phnC"/>
    <property type="match status" value="1"/>
</dbReference>
<accession>A0A5R9F4C9</accession>
<dbReference type="GO" id="GO:0016887">
    <property type="term" value="F:ATP hydrolysis activity"/>
    <property type="evidence" value="ECO:0007669"/>
    <property type="project" value="InterPro"/>
</dbReference>
<dbReference type="GO" id="GO:0005524">
    <property type="term" value="F:ATP binding"/>
    <property type="evidence" value="ECO:0007669"/>
    <property type="project" value="UniProtKB-KW"/>
</dbReference>
<dbReference type="InterPro" id="IPR027417">
    <property type="entry name" value="P-loop_NTPase"/>
</dbReference>
<dbReference type="OrthoDB" id="9802264at2"/>
<dbReference type="InterPro" id="IPR050086">
    <property type="entry name" value="MetN_ABC_transporter-like"/>
</dbReference>
<keyword evidence="7" id="KW-0472">Membrane</keyword>
<dbReference type="Pfam" id="PF00005">
    <property type="entry name" value="ABC_tran"/>
    <property type="match status" value="1"/>
</dbReference>
<dbReference type="InterPro" id="IPR017871">
    <property type="entry name" value="ABC_transporter-like_CS"/>
</dbReference>
<organism evidence="9 10">
    <name type="scientific">Exobacillus caeni</name>
    <dbReference type="NCBI Taxonomy" id="2574798"/>
    <lineage>
        <taxon>Bacteria</taxon>
        <taxon>Bacillati</taxon>
        <taxon>Bacillota</taxon>
        <taxon>Bacilli</taxon>
        <taxon>Bacillales</taxon>
        <taxon>Guptibacillaceae</taxon>
        <taxon>Exobacillus</taxon>
    </lineage>
</organism>
<gene>
    <name evidence="9" type="primary">phnC</name>
    <name evidence="9" type="ORF">FCL54_20875</name>
</gene>
<dbReference type="Proteomes" id="UP000308230">
    <property type="component" value="Unassembled WGS sequence"/>
</dbReference>
<keyword evidence="10" id="KW-1185">Reference proteome</keyword>
<evidence type="ECO:0000256" key="4">
    <source>
        <dbReference type="ARBA" id="ARBA00022840"/>
    </source>
</evidence>